<evidence type="ECO:0000313" key="1">
    <source>
        <dbReference type="EMBL" id="RKX64829.1"/>
    </source>
</evidence>
<evidence type="ECO:0000313" key="2">
    <source>
        <dbReference type="Proteomes" id="UP000282321"/>
    </source>
</evidence>
<sequence>MHKTLFLSIFLFTFTILMGDSMNLEHADVNYWNKDGYFIQKNIKVFDNDQISAKIDGKWQNYVLKSLPDKFMNWSVDRRISTIEDIKKGKMPGLAGPHNGMVASFGIARNDSKFKINNAVKGMGYCPRADKIDYLINLLTETKDSNFNYKLKTLVYLYKNVDKYYDRKRILSLELYSTKDFETGTFLNEMAYPNVSIVFLDIPCFEVKAVPELLHPENPNLNDYQKSVIKYANLIHSYFHGKFSRMFIAVIYNVIEVYDNSPEPKARGRRIVPPLP</sequence>
<dbReference type="Proteomes" id="UP000282321">
    <property type="component" value="Unassembled WGS sequence"/>
</dbReference>
<protein>
    <submittedName>
        <fullName evidence="1">Uncharacterized protein</fullName>
    </submittedName>
</protein>
<organism evidence="1 2">
    <name type="scientific">candidate division TA06 bacterium</name>
    <dbReference type="NCBI Taxonomy" id="2250710"/>
    <lineage>
        <taxon>Bacteria</taxon>
        <taxon>Bacteria division TA06</taxon>
    </lineage>
</organism>
<name>A0A660S592_UNCT6</name>
<proteinExistence type="predicted"/>
<reference evidence="1 2" key="1">
    <citation type="submission" date="2018-06" db="EMBL/GenBank/DDBJ databases">
        <title>Extensive metabolic versatility and redundancy in microbially diverse, dynamic hydrothermal sediments.</title>
        <authorList>
            <person name="Dombrowski N."/>
            <person name="Teske A."/>
            <person name="Baker B.J."/>
        </authorList>
    </citation>
    <scope>NUCLEOTIDE SEQUENCE [LARGE SCALE GENOMIC DNA]</scope>
    <source>
        <strain evidence="1">B35_G9</strain>
    </source>
</reference>
<comment type="caution">
    <text evidence="1">The sequence shown here is derived from an EMBL/GenBank/DDBJ whole genome shotgun (WGS) entry which is preliminary data.</text>
</comment>
<dbReference type="EMBL" id="QNBC01000129">
    <property type="protein sequence ID" value="RKX64829.1"/>
    <property type="molecule type" value="Genomic_DNA"/>
</dbReference>
<gene>
    <name evidence="1" type="ORF">DRP44_07605</name>
</gene>
<dbReference type="AlphaFoldDB" id="A0A660S592"/>
<accession>A0A660S592</accession>